<evidence type="ECO:0000256" key="1">
    <source>
        <dbReference type="SAM" id="Coils"/>
    </source>
</evidence>
<protein>
    <recommendedName>
        <fullName evidence="5">Phospholipase-like protein (PEARLI 4) family protein</fullName>
    </recommendedName>
</protein>
<feature type="region of interest" description="Disordered" evidence="2">
    <location>
        <begin position="61"/>
        <end position="103"/>
    </location>
</feature>
<dbReference type="OrthoDB" id="913055at2759"/>
<comment type="caution">
    <text evidence="3">The sequence shown here is derived from an EMBL/GenBank/DDBJ whole genome shotgun (WGS) entry which is preliminary data.</text>
</comment>
<keyword evidence="1" id="KW-0175">Coiled coil</keyword>
<accession>A0A830D2Q9</accession>
<reference evidence="3" key="1">
    <citation type="submission" date="2020-07" db="EMBL/GenBank/DDBJ databases">
        <title>Ethylene signaling mediates host invasion by parasitic plants.</title>
        <authorList>
            <person name="Yoshida S."/>
        </authorList>
    </citation>
    <scope>NUCLEOTIDE SEQUENCE</scope>
    <source>
        <strain evidence="3">Okayama</strain>
    </source>
</reference>
<organism evidence="3 4">
    <name type="scientific">Phtheirospermum japonicum</name>
    <dbReference type="NCBI Taxonomy" id="374723"/>
    <lineage>
        <taxon>Eukaryota</taxon>
        <taxon>Viridiplantae</taxon>
        <taxon>Streptophyta</taxon>
        <taxon>Embryophyta</taxon>
        <taxon>Tracheophyta</taxon>
        <taxon>Spermatophyta</taxon>
        <taxon>Magnoliopsida</taxon>
        <taxon>eudicotyledons</taxon>
        <taxon>Gunneridae</taxon>
        <taxon>Pentapetalae</taxon>
        <taxon>asterids</taxon>
        <taxon>lamiids</taxon>
        <taxon>Lamiales</taxon>
        <taxon>Orobanchaceae</taxon>
        <taxon>Orobanchaceae incertae sedis</taxon>
        <taxon>Phtheirospermum</taxon>
    </lineage>
</organism>
<proteinExistence type="predicted"/>
<gene>
    <name evidence="3" type="ORF">PHJA_002636400</name>
</gene>
<dbReference type="Pfam" id="PF05278">
    <property type="entry name" value="PEARLI-4"/>
    <property type="match status" value="1"/>
</dbReference>
<feature type="coiled-coil region" evidence="1">
    <location>
        <begin position="257"/>
        <end position="319"/>
    </location>
</feature>
<evidence type="ECO:0000313" key="4">
    <source>
        <dbReference type="Proteomes" id="UP000653305"/>
    </source>
</evidence>
<evidence type="ECO:0000256" key="2">
    <source>
        <dbReference type="SAM" id="MobiDB-lite"/>
    </source>
</evidence>
<evidence type="ECO:0000313" key="3">
    <source>
        <dbReference type="EMBL" id="GFQ04923.1"/>
    </source>
</evidence>
<dbReference type="Proteomes" id="UP000653305">
    <property type="component" value="Unassembled WGS sequence"/>
</dbReference>
<keyword evidence="4" id="KW-1185">Reference proteome</keyword>
<dbReference type="PANTHER" id="PTHR35358">
    <property type="entry name" value="OS06G0711100 PROTEIN"/>
    <property type="match status" value="1"/>
</dbReference>
<feature type="region of interest" description="Disordered" evidence="2">
    <location>
        <begin position="1"/>
        <end position="24"/>
    </location>
</feature>
<name>A0A830D2Q9_9LAMI</name>
<dbReference type="EMBL" id="BMAC01000991">
    <property type="protein sequence ID" value="GFQ04923.1"/>
    <property type="molecule type" value="Genomic_DNA"/>
</dbReference>
<sequence length="326" mass="36831">MAGKGKGCPRKRGGGQPKKAKLAEEISCEPSKISVETVNDQDFVSPLPPLSRYTRRNSINAPALFPSPLPNPTHSLKKTRSSTLKPENVVNHDNPKGPTKSECSSYHSFNVTEFAKRLHDDINEDPDEVNEAESALGPGFTQVHGHRVKSEIAPLLEGIFVKHGDITAECTLESPELRSHFLGRLCSVYDKLQQAKFPEKITHVELDEMLLVVRDCEKVKINVGWLRARIEYVSDTLTGYYKYLRFKERGAEYEKYVESKEKELGVYEGELAELERKVCLVRQRVCTAREEVVAKRAKAEEMKKMVEEIKTRVKTLRGQTVVHGLV</sequence>
<dbReference type="PANTHER" id="PTHR35358:SF10">
    <property type="entry name" value="PLANT PHOSPHOLIPASE-LIKE PROTEIN"/>
    <property type="match status" value="1"/>
</dbReference>
<dbReference type="InterPro" id="IPR007942">
    <property type="entry name" value="PLipase-like"/>
</dbReference>
<dbReference type="AlphaFoldDB" id="A0A830D2Q9"/>
<evidence type="ECO:0008006" key="5">
    <source>
        <dbReference type="Google" id="ProtNLM"/>
    </source>
</evidence>